<dbReference type="STRING" id="3885.V7AU93"/>
<feature type="compositionally biased region" description="Low complexity" evidence="1">
    <location>
        <begin position="171"/>
        <end position="188"/>
    </location>
</feature>
<sequence>MSKLHDQWVSMAIADDTLVAHQLLLLRNHQHSSVNPWACRQRRTTRFPVSAARASPTTPLTWTAATSLDGFEGSTRHTAPMQSSEHKPVDNKSATFAEKSKSSSSKKKRTLSHLRRVEQEKKDEVKNIRDKELWLRRSLEMGQSVEQNMEAKYSASNIAPQDHIVEKQSPDSEAAPVSEAAAAATAPSNERKSGGQQPRIFLPDLNEAPVEFFTEFIGFNQ</sequence>
<evidence type="ECO:0000256" key="1">
    <source>
        <dbReference type="SAM" id="MobiDB-lite"/>
    </source>
</evidence>
<protein>
    <submittedName>
        <fullName evidence="2">Uncharacterized protein</fullName>
    </submittedName>
</protein>
<dbReference type="Proteomes" id="UP000000226">
    <property type="component" value="Chromosome 10"/>
</dbReference>
<keyword evidence="3" id="KW-1185">Reference proteome</keyword>
<feature type="compositionally biased region" description="Basic and acidic residues" evidence="1">
    <location>
        <begin position="115"/>
        <end position="125"/>
    </location>
</feature>
<evidence type="ECO:0000313" key="2">
    <source>
        <dbReference type="EMBL" id="ESW07786.1"/>
    </source>
</evidence>
<organism evidence="2 3">
    <name type="scientific">Phaseolus vulgaris</name>
    <name type="common">Kidney bean</name>
    <name type="synonym">French bean</name>
    <dbReference type="NCBI Taxonomy" id="3885"/>
    <lineage>
        <taxon>Eukaryota</taxon>
        <taxon>Viridiplantae</taxon>
        <taxon>Streptophyta</taxon>
        <taxon>Embryophyta</taxon>
        <taxon>Tracheophyta</taxon>
        <taxon>Spermatophyta</taxon>
        <taxon>Magnoliopsida</taxon>
        <taxon>eudicotyledons</taxon>
        <taxon>Gunneridae</taxon>
        <taxon>Pentapetalae</taxon>
        <taxon>rosids</taxon>
        <taxon>fabids</taxon>
        <taxon>Fabales</taxon>
        <taxon>Fabaceae</taxon>
        <taxon>Papilionoideae</taxon>
        <taxon>50 kb inversion clade</taxon>
        <taxon>NPAAA clade</taxon>
        <taxon>indigoferoid/millettioid clade</taxon>
        <taxon>Phaseoleae</taxon>
        <taxon>Phaseolus</taxon>
    </lineage>
</organism>
<dbReference type="AlphaFoldDB" id="V7AU93"/>
<dbReference type="OMA" id="QDHIVEN"/>
<proteinExistence type="predicted"/>
<reference evidence="3" key="1">
    <citation type="journal article" date="2014" name="Nat. Genet.">
        <title>A reference genome for common bean and genome-wide analysis of dual domestications.</title>
        <authorList>
            <person name="Schmutz J."/>
            <person name="McClean P.E."/>
            <person name="Mamidi S."/>
            <person name="Wu G.A."/>
            <person name="Cannon S.B."/>
            <person name="Grimwood J."/>
            <person name="Jenkins J."/>
            <person name="Shu S."/>
            <person name="Song Q."/>
            <person name="Chavarro C."/>
            <person name="Torres-Torres M."/>
            <person name="Geffroy V."/>
            <person name="Moghaddam S.M."/>
            <person name="Gao D."/>
            <person name="Abernathy B."/>
            <person name="Barry K."/>
            <person name="Blair M."/>
            <person name="Brick M.A."/>
            <person name="Chovatia M."/>
            <person name="Gepts P."/>
            <person name="Goodstein D.M."/>
            <person name="Gonzales M."/>
            <person name="Hellsten U."/>
            <person name="Hyten D.L."/>
            <person name="Jia G."/>
            <person name="Kelly J.D."/>
            <person name="Kudrna D."/>
            <person name="Lee R."/>
            <person name="Richard M.M."/>
            <person name="Miklas P.N."/>
            <person name="Osorno J.M."/>
            <person name="Rodrigues J."/>
            <person name="Thareau V."/>
            <person name="Urrea C.A."/>
            <person name="Wang M."/>
            <person name="Yu Y."/>
            <person name="Zhang M."/>
            <person name="Wing R.A."/>
            <person name="Cregan P.B."/>
            <person name="Rokhsar D.S."/>
            <person name="Jackson S.A."/>
        </authorList>
    </citation>
    <scope>NUCLEOTIDE SEQUENCE [LARGE SCALE GENOMIC DNA]</scope>
    <source>
        <strain evidence="3">cv. G19833</strain>
    </source>
</reference>
<gene>
    <name evidence="2" type="ORF">PHAVU_010G158800g</name>
</gene>
<dbReference type="PANTHER" id="PTHR35099">
    <property type="entry name" value="OS02G0182700 PROTEIN"/>
    <property type="match status" value="1"/>
</dbReference>
<feature type="region of interest" description="Disordered" evidence="1">
    <location>
        <begin position="71"/>
        <end position="125"/>
    </location>
</feature>
<dbReference type="Gramene" id="ESW07786">
    <property type="protein sequence ID" value="ESW07786"/>
    <property type="gene ID" value="PHAVU_010G158800g"/>
</dbReference>
<name>V7AU93_PHAVU</name>
<dbReference type="OrthoDB" id="1724644at2759"/>
<feature type="region of interest" description="Disordered" evidence="1">
    <location>
        <begin position="165"/>
        <end position="201"/>
    </location>
</feature>
<evidence type="ECO:0000313" key="3">
    <source>
        <dbReference type="Proteomes" id="UP000000226"/>
    </source>
</evidence>
<dbReference type="PANTHER" id="PTHR35099:SF10">
    <property type="entry name" value="BZIP DOMAIN-CONTAINING PROTEIN"/>
    <property type="match status" value="1"/>
</dbReference>
<accession>V7AU93</accession>
<feature type="compositionally biased region" description="Basic residues" evidence="1">
    <location>
        <begin position="104"/>
        <end position="114"/>
    </location>
</feature>
<dbReference type="EMBL" id="CM002297">
    <property type="protein sequence ID" value="ESW07786.1"/>
    <property type="molecule type" value="Genomic_DNA"/>
</dbReference>